<keyword evidence="2" id="KW-0175">Coiled coil</keyword>
<evidence type="ECO:0000313" key="4">
    <source>
        <dbReference type="EMBL" id="BAN42074.1"/>
    </source>
</evidence>
<dbReference type="InterPro" id="IPR013256">
    <property type="entry name" value="Chromatin_SPT2"/>
</dbReference>
<evidence type="ECO:0000256" key="2">
    <source>
        <dbReference type="ARBA" id="ARBA00023054"/>
    </source>
</evidence>
<reference evidence="4" key="1">
    <citation type="submission" date="2012-06" db="EMBL/GenBank/DDBJ databases">
        <title>Short 5' UTR of Entamoeba genes.</title>
        <authorList>
            <person name="Hiranuka K."/>
            <person name="Kumagai M."/>
            <person name="Wakaguri H."/>
            <person name="Suzuki Y."/>
            <person name="Sugano S."/>
            <person name="Watanabe J."/>
            <person name="Makioka A."/>
        </authorList>
    </citation>
    <scope>NUCLEOTIDE SEQUENCE</scope>
    <source>
        <strain evidence="4">IP1</strain>
    </source>
</reference>
<comment type="similarity">
    <text evidence="1">Belongs to the SPT2 family.</text>
</comment>
<evidence type="ECO:0000256" key="1">
    <source>
        <dbReference type="ARBA" id="ARBA00006461"/>
    </source>
</evidence>
<feature type="compositionally biased region" description="Basic and acidic residues" evidence="3">
    <location>
        <begin position="120"/>
        <end position="135"/>
    </location>
</feature>
<sequence>MSDGIRWFNGKMVLSLEQLDMKKNDPMRFKQMYTPHLLEEETRAKEKAERKSTQHSRRSEGTKPRRSSDPHVQGEKRTSVKAVVSPKVVNKQLSDEEKLQMLKRGKRVADPLVIANALAKMEREKKEAKTREGPTKKSLTMKRKTAQADGEEISFKSAPTKKPSAPLIRQSKPPERYESYTKSSYGGASSYTNTYADNDNYDDHYNDNSNDGGSEEDLGYAQLLNEEAESDRIGRREDEEELKKAKSSGKRYIDDEDDF</sequence>
<protein>
    <submittedName>
        <fullName evidence="4">Uncharacterized protein</fullName>
    </submittedName>
</protein>
<proteinExistence type="evidence at transcript level"/>
<name>S0B4C0_ENTIV</name>
<feature type="compositionally biased region" description="Basic and acidic residues" evidence="3">
    <location>
        <begin position="230"/>
        <end position="244"/>
    </location>
</feature>
<feature type="compositionally biased region" description="Basic and acidic residues" evidence="3">
    <location>
        <begin position="37"/>
        <end position="78"/>
    </location>
</feature>
<accession>S0B4C0</accession>
<feature type="compositionally biased region" description="Polar residues" evidence="3">
    <location>
        <begin position="180"/>
        <end position="189"/>
    </location>
</feature>
<dbReference type="EMBL" id="AK423674">
    <property type="protein sequence ID" value="BAN42074.1"/>
    <property type="molecule type" value="mRNA"/>
</dbReference>
<feature type="region of interest" description="Disordered" evidence="3">
    <location>
        <begin position="23"/>
        <end position="259"/>
    </location>
</feature>
<organism evidence="4">
    <name type="scientific">Entamoeba invadens</name>
    <dbReference type="NCBI Taxonomy" id="33085"/>
    <lineage>
        <taxon>Eukaryota</taxon>
        <taxon>Amoebozoa</taxon>
        <taxon>Evosea</taxon>
        <taxon>Archamoebae</taxon>
        <taxon>Mastigamoebida</taxon>
        <taxon>Entamoebidae</taxon>
        <taxon>Entamoeba</taxon>
    </lineage>
</organism>
<dbReference type="OMA" id="NTYADND"/>
<dbReference type="AlphaFoldDB" id="S0B4C0"/>
<dbReference type="VEuPathDB" id="AmoebaDB:EIN_059340"/>
<dbReference type="Pfam" id="PF08243">
    <property type="entry name" value="SPT2"/>
    <property type="match status" value="1"/>
</dbReference>
<evidence type="ECO:0000256" key="3">
    <source>
        <dbReference type="SAM" id="MobiDB-lite"/>
    </source>
</evidence>